<sequence>IYCPGHAGLRGNEGADMVAPKTYVREFMKDKRDVLQAIGDQMLDGDTKIDVELIQDLRSLELHVVQVELDA</sequence>
<feature type="non-terminal residue" evidence="1">
    <location>
        <position position="1"/>
    </location>
</feature>
<reference evidence="1" key="1">
    <citation type="submission" date="2014-12" db="EMBL/GenBank/DDBJ databases">
        <title>Insight into the proteome of Arion vulgaris.</title>
        <authorList>
            <person name="Aradska J."/>
            <person name="Bulat T."/>
            <person name="Smidak R."/>
            <person name="Sarate P."/>
            <person name="Gangsoo J."/>
            <person name="Sialana F."/>
            <person name="Bilban M."/>
            <person name="Lubec G."/>
        </authorList>
    </citation>
    <scope>NUCLEOTIDE SEQUENCE</scope>
    <source>
        <tissue evidence="1">Skin</tissue>
    </source>
</reference>
<protein>
    <submittedName>
        <fullName evidence="1">Uncharacterized protein</fullName>
    </submittedName>
</protein>
<accession>A0A0B6Z8N2</accession>
<organism evidence="1">
    <name type="scientific">Arion vulgaris</name>
    <dbReference type="NCBI Taxonomy" id="1028688"/>
    <lineage>
        <taxon>Eukaryota</taxon>
        <taxon>Metazoa</taxon>
        <taxon>Spiralia</taxon>
        <taxon>Lophotrochozoa</taxon>
        <taxon>Mollusca</taxon>
        <taxon>Gastropoda</taxon>
        <taxon>Heterobranchia</taxon>
        <taxon>Euthyneura</taxon>
        <taxon>Panpulmonata</taxon>
        <taxon>Eupulmonata</taxon>
        <taxon>Stylommatophora</taxon>
        <taxon>Helicina</taxon>
        <taxon>Arionoidea</taxon>
        <taxon>Arionidae</taxon>
        <taxon>Arion</taxon>
    </lineage>
</organism>
<name>A0A0B6Z8N2_9EUPU</name>
<proteinExistence type="predicted"/>
<gene>
    <name evidence="1" type="primary">ORF52744</name>
</gene>
<evidence type="ECO:0000313" key="1">
    <source>
        <dbReference type="EMBL" id="CEK64737.1"/>
    </source>
</evidence>
<dbReference type="EMBL" id="HACG01017872">
    <property type="protein sequence ID" value="CEK64737.1"/>
    <property type="molecule type" value="Transcribed_RNA"/>
</dbReference>
<feature type="non-terminal residue" evidence="1">
    <location>
        <position position="71"/>
    </location>
</feature>
<dbReference type="AlphaFoldDB" id="A0A0B6Z8N2"/>